<dbReference type="GO" id="GO:0043937">
    <property type="term" value="P:regulation of sporulation"/>
    <property type="evidence" value="ECO:0007669"/>
    <property type="project" value="InterPro"/>
</dbReference>
<evidence type="ECO:0000313" key="1">
    <source>
        <dbReference type="EMBL" id="SFL42728.1"/>
    </source>
</evidence>
<sequence>MFNLQKLAQEIERVRVHLHELVEQKSGNLIDPEVAEVSIQLDKLIVEYERVKMRHVRR</sequence>
<dbReference type="Pfam" id="PF09388">
    <property type="entry name" value="SpoOE-like"/>
    <property type="match status" value="1"/>
</dbReference>
<reference evidence="2" key="1">
    <citation type="submission" date="2016-10" db="EMBL/GenBank/DDBJ databases">
        <authorList>
            <person name="Varghese N."/>
            <person name="Submissions S."/>
        </authorList>
    </citation>
    <scope>NUCLEOTIDE SEQUENCE [LARGE SCALE GENOMIC DNA]</scope>
    <source>
        <strain evidence="2">DSM 13327</strain>
    </source>
</reference>
<evidence type="ECO:0000313" key="2">
    <source>
        <dbReference type="Proteomes" id="UP000199520"/>
    </source>
</evidence>
<protein>
    <submittedName>
        <fullName evidence="1">Spo0E like sporulation regulatory protein</fullName>
    </submittedName>
</protein>
<dbReference type="Proteomes" id="UP000199520">
    <property type="component" value="Unassembled WGS sequence"/>
</dbReference>
<organism evidence="1 2">
    <name type="scientific">Pelosinus propionicus DSM 13327</name>
    <dbReference type="NCBI Taxonomy" id="1123291"/>
    <lineage>
        <taxon>Bacteria</taxon>
        <taxon>Bacillati</taxon>
        <taxon>Bacillota</taxon>
        <taxon>Negativicutes</taxon>
        <taxon>Selenomonadales</taxon>
        <taxon>Sporomusaceae</taxon>
        <taxon>Pelosinus</taxon>
    </lineage>
</organism>
<dbReference type="InterPro" id="IPR018540">
    <property type="entry name" value="Spo0E-like"/>
</dbReference>
<gene>
    <name evidence="1" type="ORF">SAMN04490355_100461</name>
</gene>
<dbReference type="STRING" id="1123291.SAMN04490355_100461"/>
<dbReference type="AlphaFoldDB" id="A0A1I4HK86"/>
<dbReference type="RefSeq" id="WP_090932809.1">
    <property type="nucleotide sequence ID" value="NZ_FOTS01000004.1"/>
</dbReference>
<dbReference type="OrthoDB" id="1684496at2"/>
<accession>A0A1I4HK86</accession>
<name>A0A1I4HK86_9FIRM</name>
<dbReference type="InterPro" id="IPR036638">
    <property type="entry name" value="HLH_DNA-bd_sf"/>
</dbReference>
<dbReference type="SUPFAM" id="SSF140500">
    <property type="entry name" value="BAS1536-like"/>
    <property type="match status" value="1"/>
</dbReference>
<dbReference type="EMBL" id="FOTS01000004">
    <property type="protein sequence ID" value="SFL42728.1"/>
    <property type="molecule type" value="Genomic_DNA"/>
</dbReference>
<dbReference type="GO" id="GO:0046983">
    <property type="term" value="F:protein dimerization activity"/>
    <property type="evidence" value="ECO:0007669"/>
    <property type="project" value="InterPro"/>
</dbReference>
<dbReference type="InterPro" id="IPR037208">
    <property type="entry name" value="Spo0E-like_sf"/>
</dbReference>
<proteinExistence type="predicted"/>
<dbReference type="Gene3D" id="4.10.280.10">
    <property type="entry name" value="Helix-loop-helix DNA-binding domain"/>
    <property type="match status" value="1"/>
</dbReference>
<keyword evidence="2" id="KW-1185">Reference proteome</keyword>